<keyword evidence="1" id="KW-0175">Coiled coil</keyword>
<evidence type="ECO:0000313" key="4">
    <source>
        <dbReference type="EMBL" id="KPP63243.1"/>
    </source>
</evidence>
<dbReference type="PROSITE" id="PS51262">
    <property type="entry name" value="COS"/>
    <property type="match status" value="1"/>
</dbReference>
<evidence type="ECO:0000259" key="3">
    <source>
        <dbReference type="PROSITE" id="PS51262"/>
    </source>
</evidence>
<evidence type="ECO:0000313" key="5">
    <source>
        <dbReference type="Proteomes" id="UP000034805"/>
    </source>
</evidence>
<feature type="region of interest" description="Disordered" evidence="2">
    <location>
        <begin position="91"/>
        <end position="111"/>
    </location>
</feature>
<dbReference type="AlphaFoldDB" id="A0A0P7UUA0"/>
<dbReference type="InterPro" id="IPR017903">
    <property type="entry name" value="COS_domain"/>
</dbReference>
<accession>A0A0P7UUA0</accession>
<protein>
    <recommendedName>
        <fullName evidence="3">COS domain-containing protein</fullName>
    </recommendedName>
</protein>
<gene>
    <name evidence="4" type="ORF">Z043_118518</name>
</gene>
<proteinExistence type="predicted"/>
<feature type="compositionally biased region" description="Acidic residues" evidence="2">
    <location>
        <begin position="53"/>
        <end position="76"/>
    </location>
</feature>
<dbReference type="EMBL" id="JARO02008050">
    <property type="protein sequence ID" value="KPP63243.1"/>
    <property type="molecule type" value="Genomic_DNA"/>
</dbReference>
<comment type="caution">
    <text evidence="4">The sequence shown here is derived from an EMBL/GenBank/DDBJ whole genome shotgun (WGS) entry which is preliminary data.</text>
</comment>
<dbReference type="Proteomes" id="UP000034805">
    <property type="component" value="Unassembled WGS sequence"/>
</dbReference>
<feature type="domain" description="COS" evidence="3">
    <location>
        <begin position="1"/>
        <end position="49"/>
    </location>
</feature>
<feature type="compositionally biased region" description="Basic and acidic residues" evidence="2">
    <location>
        <begin position="92"/>
        <end position="111"/>
    </location>
</feature>
<reference evidence="4 5" key="1">
    <citation type="submission" date="2015-08" db="EMBL/GenBank/DDBJ databases">
        <title>The genome of the Asian arowana (Scleropages formosus).</title>
        <authorList>
            <person name="Tan M.H."/>
            <person name="Gan H.M."/>
            <person name="Croft L.J."/>
            <person name="Austin C.M."/>
        </authorList>
    </citation>
    <scope>NUCLEOTIDE SEQUENCE [LARGE SCALE GENOMIC DNA]</scope>
    <source>
        <strain evidence="4">Aro1</strain>
    </source>
</reference>
<feature type="region of interest" description="Disordered" evidence="2">
    <location>
        <begin position="53"/>
        <end position="78"/>
    </location>
</feature>
<organism evidence="4 5">
    <name type="scientific">Scleropages formosus</name>
    <name type="common">Asian bonytongue</name>
    <name type="synonym">Osteoglossum formosum</name>
    <dbReference type="NCBI Taxonomy" id="113540"/>
    <lineage>
        <taxon>Eukaryota</taxon>
        <taxon>Metazoa</taxon>
        <taxon>Chordata</taxon>
        <taxon>Craniata</taxon>
        <taxon>Vertebrata</taxon>
        <taxon>Euteleostomi</taxon>
        <taxon>Actinopterygii</taxon>
        <taxon>Neopterygii</taxon>
        <taxon>Teleostei</taxon>
        <taxon>Osteoglossocephala</taxon>
        <taxon>Osteoglossomorpha</taxon>
        <taxon>Osteoglossiformes</taxon>
        <taxon>Osteoglossidae</taxon>
        <taxon>Scleropages</taxon>
    </lineage>
</organism>
<evidence type="ECO:0000256" key="2">
    <source>
        <dbReference type="SAM" id="MobiDB-lite"/>
    </source>
</evidence>
<name>A0A0P7UUA0_SCLFO</name>
<evidence type="ECO:0000256" key="1">
    <source>
        <dbReference type="ARBA" id="ARBA00023054"/>
    </source>
</evidence>
<sequence length="297" mass="32611">MCFLTSIFRVTEATKTSTVEALEPGFENMDHYRVDFNAEERALYLLDFVKTEDEVEEVQEEPEAEPEPEPEPDPEAELDREFVLDPEAVTGLKEDNYGIKGGENEDMRGQAEGCADPKKELLCDRKGLNTQQDEPELRHEEHGAGDLDIQSLLAEASEETKLYPSWYKTNSWQVASPSLPVCSEQPDGSEPFAQVDREQQLQTTWEGGSFLPMGPEDPNGHFIQGAPSGTVGTVSLTAEESPGIGEVSAYQGNGTTTSQQIGAGNASQAGCHLPPVTEPARIIFSFSWLNALSKKKK</sequence>